<evidence type="ECO:0000256" key="2">
    <source>
        <dbReference type="ARBA" id="ARBA00022737"/>
    </source>
</evidence>
<dbReference type="KEGG" id="qsa:O6P43_007877"/>
<dbReference type="Proteomes" id="UP001163823">
    <property type="component" value="Chromosome 4"/>
</dbReference>
<evidence type="ECO:0000313" key="5">
    <source>
        <dbReference type="Proteomes" id="UP001163823"/>
    </source>
</evidence>
<dbReference type="FunFam" id="3.80.10.10:FF:000579">
    <property type="entry name" value="Protein phosphatase 1 regulatory subunit 7"/>
    <property type="match status" value="1"/>
</dbReference>
<accession>A0AAD7PW37</accession>
<reference evidence="4" key="1">
    <citation type="journal article" date="2023" name="Science">
        <title>Elucidation of the pathway for biosynthesis of saponin adjuvants from the soapbark tree.</title>
        <authorList>
            <person name="Reed J."/>
            <person name="Orme A."/>
            <person name="El-Demerdash A."/>
            <person name="Owen C."/>
            <person name="Martin L.B.B."/>
            <person name="Misra R.C."/>
            <person name="Kikuchi S."/>
            <person name="Rejzek M."/>
            <person name="Martin A.C."/>
            <person name="Harkess A."/>
            <person name="Leebens-Mack J."/>
            <person name="Louveau T."/>
            <person name="Stephenson M.J."/>
            <person name="Osbourn A."/>
        </authorList>
    </citation>
    <scope>NUCLEOTIDE SEQUENCE</scope>
    <source>
        <strain evidence="4">S10</strain>
    </source>
</reference>
<evidence type="ECO:0000256" key="1">
    <source>
        <dbReference type="ARBA" id="ARBA00022614"/>
    </source>
</evidence>
<keyword evidence="5" id="KW-1185">Reference proteome</keyword>
<gene>
    <name evidence="4" type="ORF">O6P43_007877</name>
</gene>
<proteinExistence type="predicted"/>
<dbReference type="AlphaFoldDB" id="A0AAD7PW37"/>
<evidence type="ECO:0000256" key="3">
    <source>
        <dbReference type="SAM" id="MobiDB-lite"/>
    </source>
</evidence>
<dbReference type="PROSITE" id="PS51450">
    <property type="entry name" value="LRR"/>
    <property type="match status" value="1"/>
</dbReference>
<dbReference type="InterPro" id="IPR003591">
    <property type="entry name" value="Leu-rich_rpt_typical-subtyp"/>
</dbReference>
<sequence length="178" mass="20279">NNRNNAKLFKVANFKPENLFLHETDDGRKSSLIVNSRDPTKQDDPSDTTLDLTSYQLHDIESVELPPNLTELDLTANRLSSLDPRIGHLSNLKKLSLRQNLVEDTAVDPISHWEALSGLEELVLRDNKLMKVPDVSIFRRLLVFDISFNEINSLNGMSKVSDTLKELYVSKNEMTKME</sequence>
<evidence type="ECO:0000313" key="4">
    <source>
        <dbReference type="EMBL" id="KAJ7969552.1"/>
    </source>
</evidence>
<dbReference type="PANTHER" id="PTHR46652">
    <property type="entry name" value="LEUCINE-RICH REPEAT AND IQ DOMAIN-CONTAINING PROTEIN 1-RELATED"/>
    <property type="match status" value="1"/>
</dbReference>
<dbReference type="InterPro" id="IPR001611">
    <property type="entry name" value="Leu-rich_rpt"/>
</dbReference>
<dbReference type="SUPFAM" id="SSF52058">
    <property type="entry name" value="L domain-like"/>
    <property type="match status" value="1"/>
</dbReference>
<keyword evidence="1" id="KW-0433">Leucine-rich repeat</keyword>
<protein>
    <submittedName>
        <fullName evidence="4">Protein phosphatase 1 regulatory subunit pprA</fullName>
    </submittedName>
</protein>
<dbReference type="SMART" id="SM00369">
    <property type="entry name" value="LRR_TYP"/>
    <property type="match status" value="2"/>
</dbReference>
<organism evidence="4 5">
    <name type="scientific">Quillaja saponaria</name>
    <name type="common">Soap bark tree</name>
    <dbReference type="NCBI Taxonomy" id="32244"/>
    <lineage>
        <taxon>Eukaryota</taxon>
        <taxon>Viridiplantae</taxon>
        <taxon>Streptophyta</taxon>
        <taxon>Embryophyta</taxon>
        <taxon>Tracheophyta</taxon>
        <taxon>Spermatophyta</taxon>
        <taxon>Magnoliopsida</taxon>
        <taxon>eudicotyledons</taxon>
        <taxon>Gunneridae</taxon>
        <taxon>Pentapetalae</taxon>
        <taxon>rosids</taxon>
        <taxon>fabids</taxon>
        <taxon>Fabales</taxon>
        <taxon>Quillajaceae</taxon>
        <taxon>Quillaja</taxon>
    </lineage>
</organism>
<comment type="caution">
    <text evidence="4">The sequence shown here is derived from an EMBL/GenBank/DDBJ whole genome shotgun (WGS) entry which is preliminary data.</text>
</comment>
<dbReference type="PANTHER" id="PTHR46652:SF3">
    <property type="entry name" value="LEUCINE-RICH REPEAT-CONTAINING PROTEIN 9"/>
    <property type="match status" value="1"/>
</dbReference>
<dbReference type="InterPro" id="IPR050836">
    <property type="entry name" value="SDS22/Internalin_LRR"/>
</dbReference>
<dbReference type="InterPro" id="IPR032675">
    <property type="entry name" value="LRR_dom_sf"/>
</dbReference>
<dbReference type="Gene3D" id="3.80.10.10">
    <property type="entry name" value="Ribonuclease Inhibitor"/>
    <property type="match status" value="1"/>
</dbReference>
<keyword evidence="2" id="KW-0677">Repeat</keyword>
<feature type="non-terminal residue" evidence="4">
    <location>
        <position position="1"/>
    </location>
</feature>
<name>A0AAD7PW37_QUISA</name>
<dbReference type="EMBL" id="JARAOO010000004">
    <property type="protein sequence ID" value="KAJ7969552.1"/>
    <property type="molecule type" value="Genomic_DNA"/>
</dbReference>
<feature type="region of interest" description="Disordered" evidence="3">
    <location>
        <begin position="30"/>
        <end position="49"/>
    </location>
</feature>
<dbReference type="Pfam" id="PF13855">
    <property type="entry name" value="LRR_8"/>
    <property type="match status" value="1"/>
</dbReference>